<accession>A0A450UWA8</accession>
<sequence length="523" mass="57982">MCGNIYDSRYLRKHQLFPLRIDAKARPDLGLVVVIPCYDEPDLDSVLDSLWRCARPPCSVEVIVVINATRADTSRVHAQNQRTLALAQRWIAAHGDERLRFHVLHFPELPHRHAGVGLARRIGMDEAVARFAAVGNPEGVIACLDADCRCDPNYLTALVAHFRAHPKSPGCSIYFEHPLDFGSPESRTDLRADLEVSQSGNSSAGKRPASPAAHCAASMPKASAAIRAAIAGYELHLRYYVHGLRYAGSPYAFHTVGSCMAVRTRVYEQQGGMNRRKAGEDFYFLQKIIGLGNFTELRGTRVLPSPRISERTPFGTGRAVADSLAKEDGARYAYAPEVFRDLGKLLSRVGELHGREKSASRLAIGGHDDGDGYGYSDDYDNDGSDALDFIVAGLPEYVAPFLSAQGFGRRCAEIRRNAASSRSFAKRFHRWFNALLTLKFIHFATDHHYPKVPMEQAARVLLAWCAERDGTWDNPRGNHSNEDTPEGGLLQQREALLLQYRIIDGGENRVFTRGSPTHCAIVR</sequence>
<dbReference type="CDD" id="cd00761">
    <property type="entry name" value="Glyco_tranf_GTA_type"/>
    <property type="match status" value="1"/>
</dbReference>
<proteinExistence type="predicted"/>
<dbReference type="EMBL" id="CAADFH010000063">
    <property type="protein sequence ID" value="VFJ96815.1"/>
    <property type="molecule type" value="Genomic_DNA"/>
</dbReference>
<evidence type="ECO:0000256" key="3">
    <source>
        <dbReference type="ARBA" id="ARBA00022676"/>
    </source>
</evidence>
<dbReference type="SUPFAM" id="SSF53448">
    <property type="entry name" value="Nucleotide-diphospho-sugar transferases"/>
    <property type="match status" value="1"/>
</dbReference>
<keyword evidence="5" id="KW-0472">Membrane</keyword>
<dbReference type="PANTHER" id="PTHR43646">
    <property type="entry name" value="GLYCOSYLTRANSFERASE"/>
    <property type="match status" value="1"/>
</dbReference>
<comment type="subcellular location">
    <subcellularLocation>
        <location evidence="1">Cell membrane</location>
    </subcellularLocation>
</comment>
<evidence type="ECO:0000259" key="6">
    <source>
        <dbReference type="Pfam" id="PF00535"/>
    </source>
</evidence>
<organism evidence="7">
    <name type="scientific">Candidatus Kentrum sp. LFY</name>
    <dbReference type="NCBI Taxonomy" id="2126342"/>
    <lineage>
        <taxon>Bacteria</taxon>
        <taxon>Pseudomonadati</taxon>
        <taxon>Pseudomonadota</taxon>
        <taxon>Gammaproteobacteria</taxon>
        <taxon>Candidatus Kentrum</taxon>
    </lineage>
</organism>
<evidence type="ECO:0000256" key="1">
    <source>
        <dbReference type="ARBA" id="ARBA00004236"/>
    </source>
</evidence>
<dbReference type="InterPro" id="IPR001173">
    <property type="entry name" value="Glyco_trans_2-like"/>
</dbReference>
<dbReference type="Gene3D" id="3.90.550.10">
    <property type="entry name" value="Spore Coat Polysaccharide Biosynthesis Protein SpsA, Chain A"/>
    <property type="match status" value="1"/>
</dbReference>
<keyword evidence="2" id="KW-1003">Cell membrane</keyword>
<dbReference type="PANTHER" id="PTHR43646:SF2">
    <property type="entry name" value="GLYCOSYLTRANSFERASE 2-LIKE DOMAIN-CONTAINING PROTEIN"/>
    <property type="match status" value="1"/>
</dbReference>
<dbReference type="GO" id="GO:0016757">
    <property type="term" value="F:glycosyltransferase activity"/>
    <property type="evidence" value="ECO:0007669"/>
    <property type="project" value="UniProtKB-KW"/>
</dbReference>
<dbReference type="Pfam" id="PF00535">
    <property type="entry name" value="Glycos_transf_2"/>
    <property type="match status" value="1"/>
</dbReference>
<evidence type="ECO:0000313" key="7">
    <source>
        <dbReference type="EMBL" id="VFJ96815.1"/>
    </source>
</evidence>
<reference evidence="7" key="1">
    <citation type="submission" date="2019-02" db="EMBL/GenBank/DDBJ databases">
        <authorList>
            <person name="Gruber-Vodicka R. H."/>
            <person name="Seah K. B. B."/>
        </authorList>
    </citation>
    <scope>NUCLEOTIDE SEQUENCE</scope>
    <source>
        <strain evidence="7">BECK_M6</strain>
    </source>
</reference>
<keyword evidence="3" id="KW-0328">Glycosyltransferase</keyword>
<dbReference type="InterPro" id="IPR029044">
    <property type="entry name" value="Nucleotide-diphossugar_trans"/>
</dbReference>
<gene>
    <name evidence="7" type="ORF">BECKLFY1418A_GA0070994_106320</name>
</gene>
<keyword evidence="4 7" id="KW-0808">Transferase</keyword>
<feature type="domain" description="Glycosyltransferase 2-like" evidence="6">
    <location>
        <begin position="33"/>
        <end position="167"/>
    </location>
</feature>
<protein>
    <submittedName>
        <fullName evidence="7">Glycosyl transferase family 2</fullName>
    </submittedName>
</protein>
<evidence type="ECO:0000256" key="5">
    <source>
        <dbReference type="ARBA" id="ARBA00023136"/>
    </source>
</evidence>
<evidence type="ECO:0000256" key="4">
    <source>
        <dbReference type="ARBA" id="ARBA00022679"/>
    </source>
</evidence>
<dbReference type="GO" id="GO:0005886">
    <property type="term" value="C:plasma membrane"/>
    <property type="evidence" value="ECO:0007669"/>
    <property type="project" value="UniProtKB-SubCell"/>
</dbReference>
<evidence type="ECO:0000256" key="2">
    <source>
        <dbReference type="ARBA" id="ARBA00022475"/>
    </source>
</evidence>
<name>A0A450UWA8_9GAMM</name>
<dbReference type="AlphaFoldDB" id="A0A450UWA8"/>